<feature type="domain" description="UspA" evidence="1">
    <location>
        <begin position="2"/>
        <end position="105"/>
    </location>
</feature>
<dbReference type="SUPFAM" id="SSF52402">
    <property type="entry name" value="Adenine nucleotide alpha hydrolases-like"/>
    <property type="match status" value="1"/>
</dbReference>
<dbReference type="Gene3D" id="3.40.50.620">
    <property type="entry name" value="HUPs"/>
    <property type="match status" value="1"/>
</dbReference>
<dbReference type="InterPro" id="IPR006016">
    <property type="entry name" value="UspA"/>
</dbReference>
<sequence>MERIAIGYDGTPESEAALRWAARTAARRHGALRVVTAWPARDRDAARAAGTLPVERERLQRAQADAIDRAVRGLPSRPPVMRELILGEPEFALAHAAANAALLVLAPGQRMPRTRTTTVAAPVTE</sequence>
<evidence type="ECO:0000259" key="1">
    <source>
        <dbReference type="Pfam" id="PF00582"/>
    </source>
</evidence>
<comment type="caution">
    <text evidence="2">The sequence shown here is derived from an EMBL/GenBank/DDBJ whole genome shotgun (WGS) entry which is preliminary data.</text>
</comment>
<dbReference type="InterPro" id="IPR014729">
    <property type="entry name" value="Rossmann-like_a/b/a_fold"/>
</dbReference>
<dbReference type="AlphaFoldDB" id="A0AAE3ZUV3"/>
<evidence type="ECO:0000313" key="2">
    <source>
        <dbReference type="EMBL" id="MDR7325554.1"/>
    </source>
</evidence>
<name>A0AAE3ZUV3_9ACTN</name>
<dbReference type="RefSeq" id="WP_310420364.1">
    <property type="nucleotide sequence ID" value="NZ_JAVDYC010000001.1"/>
</dbReference>
<gene>
    <name evidence="2" type="ORF">J2S44_005804</name>
</gene>
<dbReference type="EMBL" id="JAVDYC010000001">
    <property type="protein sequence ID" value="MDR7325554.1"/>
    <property type="molecule type" value="Genomic_DNA"/>
</dbReference>
<protein>
    <submittedName>
        <fullName evidence="2">Nucleotide-binding universal stress UspA family protein</fullName>
    </submittedName>
</protein>
<dbReference type="Pfam" id="PF00582">
    <property type="entry name" value="Usp"/>
    <property type="match status" value="1"/>
</dbReference>
<organism evidence="2 3">
    <name type="scientific">Catenuloplanes niger</name>
    <dbReference type="NCBI Taxonomy" id="587534"/>
    <lineage>
        <taxon>Bacteria</taxon>
        <taxon>Bacillati</taxon>
        <taxon>Actinomycetota</taxon>
        <taxon>Actinomycetes</taxon>
        <taxon>Micromonosporales</taxon>
        <taxon>Micromonosporaceae</taxon>
        <taxon>Catenuloplanes</taxon>
    </lineage>
</organism>
<dbReference type="Proteomes" id="UP001183629">
    <property type="component" value="Unassembled WGS sequence"/>
</dbReference>
<reference evidence="2 3" key="1">
    <citation type="submission" date="2023-07" db="EMBL/GenBank/DDBJ databases">
        <title>Sequencing the genomes of 1000 actinobacteria strains.</title>
        <authorList>
            <person name="Klenk H.-P."/>
        </authorList>
    </citation>
    <scope>NUCLEOTIDE SEQUENCE [LARGE SCALE GENOMIC DNA]</scope>
    <source>
        <strain evidence="2 3">DSM 44711</strain>
    </source>
</reference>
<evidence type="ECO:0000313" key="3">
    <source>
        <dbReference type="Proteomes" id="UP001183629"/>
    </source>
</evidence>
<accession>A0AAE3ZUV3</accession>
<proteinExistence type="predicted"/>
<keyword evidence="3" id="KW-1185">Reference proteome</keyword>